<feature type="domain" description="tRNA/rRNA methyltransferase SpoU type" evidence="3">
    <location>
        <begin position="84"/>
        <end position="223"/>
    </location>
</feature>
<dbReference type="EMBL" id="JAFLCK010000036">
    <property type="protein sequence ID" value="MBN8662329.1"/>
    <property type="molecule type" value="Genomic_DNA"/>
</dbReference>
<dbReference type="GO" id="GO:0006396">
    <property type="term" value="P:RNA processing"/>
    <property type="evidence" value="ECO:0007669"/>
    <property type="project" value="InterPro"/>
</dbReference>
<dbReference type="SUPFAM" id="SSF75217">
    <property type="entry name" value="alpha/beta knot"/>
    <property type="match status" value="1"/>
</dbReference>
<evidence type="ECO:0000259" key="3">
    <source>
        <dbReference type="Pfam" id="PF00588"/>
    </source>
</evidence>
<keyword evidence="2" id="KW-0808">Transferase</keyword>
<evidence type="ECO:0000256" key="2">
    <source>
        <dbReference type="ARBA" id="ARBA00022679"/>
    </source>
</evidence>
<evidence type="ECO:0000313" key="5">
    <source>
        <dbReference type="Proteomes" id="UP000664277"/>
    </source>
</evidence>
<dbReference type="GO" id="GO:0032259">
    <property type="term" value="P:methylation"/>
    <property type="evidence" value="ECO:0007669"/>
    <property type="project" value="UniProtKB-KW"/>
</dbReference>
<reference evidence="4" key="1">
    <citation type="submission" date="2021-02" db="EMBL/GenBank/DDBJ databases">
        <title>Genome-Resolved Metagenomics of a Microbial Community Performing Photosynthetic Biological Nutrient Removal.</title>
        <authorList>
            <person name="Mcdaniel E.A."/>
        </authorList>
    </citation>
    <scope>NUCLEOTIDE SEQUENCE</scope>
    <source>
        <strain evidence="4">UWPOB_OBS1</strain>
    </source>
</reference>
<dbReference type="Proteomes" id="UP000664277">
    <property type="component" value="Unassembled WGS sequence"/>
</dbReference>
<accession>A0A8J7P9Q8</accession>
<gene>
    <name evidence="4" type="ORF">J0M35_18310</name>
</gene>
<proteinExistence type="predicted"/>
<sequence length="233" mass="24959">MEALEKGLKLEHLLVTEEYFADGLEAKLMEAIEGDEYLAAELATVPLSIFKELVTTQTPSPALAAAMMPIYTVEQISKLAPDTVLLCENLQDPGNLGTIIRSALAFGAGALILSHGSVDAYNTKVVRSAMGALFALPILSIDLVAAAQVLKDAGYIFLAFSPEAPLSVSEYHFEEDKVVIMVGNEAAGLSLEAEDLADISLSIPQTNKIESLNVAVATSIALYERSQVKYLRQ</sequence>
<dbReference type="Gene3D" id="3.40.1280.10">
    <property type="match status" value="1"/>
</dbReference>
<dbReference type="InterPro" id="IPR029026">
    <property type="entry name" value="tRNA_m1G_MTases_N"/>
</dbReference>
<organism evidence="4 5">
    <name type="scientific">Candidatus Obscuribacter phosphatis</name>
    <dbReference type="NCBI Taxonomy" id="1906157"/>
    <lineage>
        <taxon>Bacteria</taxon>
        <taxon>Bacillati</taxon>
        <taxon>Candidatus Melainabacteria</taxon>
        <taxon>Candidatus Obscuribacterales</taxon>
        <taxon>Candidatus Obscuribacteraceae</taxon>
        <taxon>Candidatus Obscuribacter</taxon>
    </lineage>
</organism>
<dbReference type="PANTHER" id="PTHR43191:SF2">
    <property type="entry name" value="RRNA METHYLTRANSFERASE 3, MITOCHONDRIAL"/>
    <property type="match status" value="1"/>
</dbReference>
<protein>
    <submittedName>
        <fullName evidence="4">RNA methyltransferase</fullName>
    </submittedName>
</protein>
<name>A0A8J7P9Q8_9BACT</name>
<comment type="caution">
    <text evidence="4">The sequence shown here is derived from an EMBL/GenBank/DDBJ whole genome shotgun (WGS) entry which is preliminary data.</text>
</comment>
<dbReference type="GO" id="GO:0003723">
    <property type="term" value="F:RNA binding"/>
    <property type="evidence" value="ECO:0007669"/>
    <property type="project" value="InterPro"/>
</dbReference>
<dbReference type="InterPro" id="IPR051259">
    <property type="entry name" value="rRNA_Methyltransferase"/>
</dbReference>
<dbReference type="GO" id="GO:0008173">
    <property type="term" value="F:RNA methyltransferase activity"/>
    <property type="evidence" value="ECO:0007669"/>
    <property type="project" value="InterPro"/>
</dbReference>
<dbReference type="AlphaFoldDB" id="A0A8J7P9Q8"/>
<dbReference type="Pfam" id="PF00588">
    <property type="entry name" value="SpoU_methylase"/>
    <property type="match status" value="1"/>
</dbReference>
<dbReference type="CDD" id="cd18095">
    <property type="entry name" value="SpoU-like_rRNA-MTase"/>
    <property type="match status" value="1"/>
</dbReference>
<evidence type="ECO:0000313" key="4">
    <source>
        <dbReference type="EMBL" id="MBN8662329.1"/>
    </source>
</evidence>
<dbReference type="InterPro" id="IPR029028">
    <property type="entry name" value="Alpha/beta_knot_MTases"/>
</dbReference>
<evidence type="ECO:0000256" key="1">
    <source>
        <dbReference type="ARBA" id="ARBA00022603"/>
    </source>
</evidence>
<dbReference type="InterPro" id="IPR001537">
    <property type="entry name" value="SpoU_MeTrfase"/>
</dbReference>
<keyword evidence="1 4" id="KW-0489">Methyltransferase</keyword>
<dbReference type="PANTHER" id="PTHR43191">
    <property type="entry name" value="RRNA METHYLTRANSFERASE 3"/>
    <property type="match status" value="1"/>
</dbReference>